<gene>
    <name evidence="7" type="ORF">H340_32040</name>
</gene>
<keyword evidence="2 6" id="KW-0812">Transmembrane</keyword>
<evidence type="ECO:0000313" key="7">
    <source>
        <dbReference type="EMBL" id="EME96332.1"/>
    </source>
</evidence>
<dbReference type="InterPro" id="IPR036259">
    <property type="entry name" value="MFS_trans_sf"/>
</dbReference>
<dbReference type="InterPro" id="IPR011701">
    <property type="entry name" value="MFS"/>
</dbReference>
<evidence type="ECO:0000256" key="3">
    <source>
        <dbReference type="ARBA" id="ARBA00022989"/>
    </source>
</evidence>
<evidence type="ECO:0000256" key="2">
    <source>
        <dbReference type="ARBA" id="ARBA00022692"/>
    </source>
</evidence>
<name>M3ARZ1_STRM1</name>
<dbReference type="STRING" id="1223523.H340_32040"/>
<keyword evidence="5" id="KW-0046">Antibiotic resistance</keyword>
<dbReference type="Proteomes" id="UP000011740">
    <property type="component" value="Unassembled WGS sequence"/>
</dbReference>
<dbReference type="PATRIC" id="fig|1223523.3.peg.6484"/>
<reference evidence="7 8" key="1">
    <citation type="journal article" date="2013" name="Genome Announc.">
        <title>Whole-Genome Shotgun Assembly and Analysis of the Genome of Streptomyces mobaraensis DSM 40847, a Strain for Industrial Production of Microbial Transglutaminase.</title>
        <authorList>
            <person name="Yang H."/>
            <person name="He T."/>
            <person name="Wu W."/>
            <person name="Zhu W."/>
            <person name="Lu B."/>
            <person name="Sun W."/>
        </authorList>
    </citation>
    <scope>NUCLEOTIDE SEQUENCE [LARGE SCALE GENOMIC DNA]</scope>
    <source>
        <strain evidence="7 8">DSM 40847</strain>
    </source>
</reference>
<accession>M3ARZ1</accession>
<dbReference type="SUPFAM" id="SSF103473">
    <property type="entry name" value="MFS general substrate transporter"/>
    <property type="match status" value="1"/>
</dbReference>
<dbReference type="eggNOG" id="COG0477">
    <property type="taxonomic scope" value="Bacteria"/>
</dbReference>
<dbReference type="Gene3D" id="1.20.1250.20">
    <property type="entry name" value="MFS general substrate transporter like domains"/>
    <property type="match status" value="1"/>
</dbReference>
<comment type="caution">
    <text evidence="7">The sequence shown here is derived from an EMBL/GenBank/DDBJ whole genome shotgun (WGS) entry which is preliminary data.</text>
</comment>
<sequence>MLLAAFAVVERRVTAPLPDLGLLRRPEFVAFAVGALVIGAGVVGLMPYVLMVVQSLSGMGPLRGAALLGVWSGLSFAVAPQARRLAGRVADRHQAAAGLAGCGAGELALAGIGEHASWWRFLPGLVVAGVGSGVVNSALAGPAVWSVPADRVSLGSAAGNAARYLGSSVGVALIAAAMAAVPHGGGTAHEAGLGMSRAALAAGGLTLAGAAAVALCRERG</sequence>
<comment type="subcellular location">
    <subcellularLocation>
        <location evidence="1">Membrane</location>
        <topology evidence="1">Multi-pass membrane protein</topology>
    </subcellularLocation>
</comment>
<proteinExistence type="predicted"/>
<dbReference type="PANTHER" id="PTHR42718">
    <property type="entry name" value="MAJOR FACILITATOR SUPERFAMILY MULTIDRUG TRANSPORTER MFSC"/>
    <property type="match status" value="1"/>
</dbReference>
<dbReference type="GO" id="GO:0022857">
    <property type="term" value="F:transmembrane transporter activity"/>
    <property type="evidence" value="ECO:0007669"/>
    <property type="project" value="InterPro"/>
</dbReference>
<dbReference type="PANTHER" id="PTHR42718:SF49">
    <property type="entry name" value="EXPORT PROTEIN"/>
    <property type="match status" value="1"/>
</dbReference>
<dbReference type="GO" id="GO:0046677">
    <property type="term" value="P:response to antibiotic"/>
    <property type="evidence" value="ECO:0007669"/>
    <property type="project" value="UniProtKB-KW"/>
</dbReference>
<feature type="transmembrane region" description="Helical" evidence="6">
    <location>
        <begin position="193"/>
        <end position="216"/>
    </location>
</feature>
<keyword evidence="3 6" id="KW-1133">Transmembrane helix</keyword>
<protein>
    <submittedName>
        <fullName evidence="7">Transmembrane efflux protein</fullName>
    </submittedName>
</protein>
<dbReference type="AlphaFoldDB" id="M3ARZ1"/>
<evidence type="ECO:0000256" key="5">
    <source>
        <dbReference type="ARBA" id="ARBA00023251"/>
    </source>
</evidence>
<evidence type="ECO:0000256" key="1">
    <source>
        <dbReference type="ARBA" id="ARBA00004141"/>
    </source>
</evidence>
<keyword evidence="4 6" id="KW-0472">Membrane</keyword>
<evidence type="ECO:0000256" key="4">
    <source>
        <dbReference type="ARBA" id="ARBA00023136"/>
    </source>
</evidence>
<feature type="transmembrane region" description="Helical" evidence="6">
    <location>
        <begin position="30"/>
        <end position="53"/>
    </location>
</feature>
<feature type="transmembrane region" description="Helical" evidence="6">
    <location>
        <begin position="161"/>
        <end position="181"/>
    </location>
</feature>
<dbReference type="EMBL" id="AORZ01000237">
    <property type="protein sequence ID" value="EME96332.1"/>
    <property type="molecule type" value="Genomic_DNA"/>
</dbReference>
<organism evidence="7 8">
    <name type="scientific">Streptomyces mobaraensis (strain ATCC 29032 / DSM 40847 / JCM 4168 / NBRC 13819 / NCIMB 11159 / IPCR 16-22)</name>
    <dbReference type="NCBI Taxonomy" id="1223523"/>
    <lineage>
        <taxon>Bacteria</taxon>
        <taxon>Bacillati</taxon>
        <taxon>Actinomycetota</taxon>
        <taxon>Actinomycetes</taxon>
        <taxon>Kitasatosporales</taxon>
        <taxon>Streptomycetaceae</taxon>
        <taxon>Streptomyces</taxon>
    </lineage>
</organism>
<dbReference type="GO" id="GO:0016020">
    <property type="term" value="C:membrane"/>
    <property type="evidence" value="ECO:0007669"/>
    <property type="project" value="UniProtKB-SubCell"/>
</dbReference>
<evidence type="ECO:0000256" key="6">
    <source>
        <dbReference type="SAM" id="Phobius"/>
    </source>
</evidence>
<evidence type="ECO:0000313" key="8">
    <source>
        <dbReference type="Proteomes" id="UP000011740"/>
    </source>
</evidence>
<dbReference type="Pfam" id="PF07690">
    <property type="entry name" value="MFS_1"/>
    <property type="match status" value="1"/>
</dbReference>